<dbReference type="OrthoDB" id="9114762at2"/>
<evidence type="ECO:0000256" key="5">
    <source>
        <dbReference type="SAM" id="Phobius"/>
    </source>
</evidence>
<dbReference type="InterPro" id="IPR004710">
    <property type="entry name" value="Bilac:Na_transpt"/>
</dbReference>
<feature type="transmembrane region" description="Helical" evidence="5">
    <location>
        <begin position="137"/>
        <end position="155"/>
    </location>
</feature>
<feature type="transmembrane region" description="Helical" evidence="5">
    <location>
        <begin position="167"/>
        <end position="186"/>
    </location>
</feature>
<keyword evidence="3 5" id="KW-1133">Transmembrane helix</keyword>
<evidence type="ECO:0000256" key="3">
    <source>
        <dbReference type="ARBA" id="ARBA00022989"/>
    </source>
</evidence>
<dbReference type="Gene3D" id="1.20.1530.20">
    <property type="match status" value="1"/>
</dbReference>
<feature type="transmembrane region" description="Helical" evidence="5">
    <location>
        <begin position="247"/>
        <end position="267"/>
    </location>
</feature>
<name>A0A158L2D2_9BURK</name>
<feature type="transmembrane region" description="Helical" evidence="5">
    <location>
        <begin position="38"/>
        <end position="61"/>
    </location>
</feature>
<dbReference type="GO" id="GO:0016020">
    <property type="term" value="C:membrane"/>
    <property type="evidence" value="ECO:0007669"/>
    <property type="project" value="UniProtKB-SubCell"/>
</dbReference>
<keyword evidence="2 5" id="KW-0812">Transmembrane</keyword>
<comment type="subcellular location">
    <subcellularLocation>
        <location evidence="1">Membrane</location>
        <topology evidence="1">Multi-pass membrane protein</topology>
    </subcellularLocation>
</comment>
<feature type="transmembrane region" description="Helical" evidence="5">
    <location>
        <begin position="223"/>
        <end position="241"/>
    </location>
</feature>
<dbReference type="EMBL" id="FCOM02000095">
    <property type="protein sequence ID" value="SAL87558.1"/>
    <property type="molecule type" value="Genomic_DNA"/>
</dbReference>
<dbReference type="RefSeq" id="WP_061152259.1">
    <property type="nucleotide sequence ID" value="NZ_FCOM02000095.1"/>
</dbReference>
<evidence type="ECO:0000313" key="7">
    <source>
        <dbReference type="Proteomes" id="UP000055019"/>
    </source>
</evidence>
<dbReference type="AlphaFoldDB" id="A0A158L2D2"/>
<gene>
    <name evidence="6" type="ORF">AWB74_08165</name>
</gene>
<evidence type="ECO:0000256" key="1">
    <source>
        <dbReference type="ARBA" id="ARBA00004141"/>
    </source>
</evidence>
<evidence type="ECO:0000313" key="6">
    <source>
        <dbReference type="EMBL" id="SAL87558.1"/>
    </source>
</evidence>
<dbReference type="PANTHER" id="PTHR10361:SF28">
    <property type="entry name" value="P3 PROTEIN-RELATED"/>
    <property type="match status" value="1"/>
</dbReference>
<keyword evidence="4 5" id="KW-0472">Membrane</keyword>
<organism evidence="6 7">
    <name type="scientific">Caballeronia arvi</name>
    <dbReference type="NCBI Taxonomy" id="1777135"/>
    <lineage>
        <taxon>Bacteria</taxon>
        <taxon>Pseudomonadati</taxon>
        <taxon>Pseudomonadota</taxon>
        <taxon>Betaproteobacteria</taxon>
        <taxon>Burkholderiales</taxon>
        <taxon>Burkholderiaceae</taxon>
        <taxon>Caballeronia</taxon>
    </lineage>
</organism>
<sequence length="283" mass="30785">MTETVLILLKLSIGVLIAGVGAGSSLQDITFIWRRPGMLLRSLTAMYLLVPLVAFGIVLILPIERGVKAAMLALAVSAGAPLLPNRLKKLHSEEYIFSLLITSSLVAIVAVPVWTAFLSDWFDVEVKLSVRTVVTDIAKTILLPIMVGMGLRIVFPHAATRVSNQVMKIAWIVLSISAIALLVTHREHLVGLTWQGVLSFVALMVIALIIGQTLGGPDANDRTALAITSAMRHVGVALVVATEFVGVRTLVLVVTYFVIALIVTGIYQRWRQRQAPELIRQTR</sequence>
<comment type="caution">
    <text evidence="6">The sequence shown here is derived from an EMBL/GenBank/DDBJ whole genome shotgun (WGS) entry which is preliminary data.</text>
</comment>
<dbReference type="Proteomes" id="UP000055019">
    <property type="component" value="Unassembled WGS sequence"/>
</dbReference>
<dbReference type="InterPro" id="IPR002657">
    <property type="entry name" value="BilAc:Na_symport/Acr3"/>
</dbReference>
<proteinExistence type="predicted"/>
<dbReference type="InterPro" id="IPR038770">
    <property type="entry name" value="Na+/solute_symporter_sf"/>
</dbReference>
<feature type="transmembrane region" description="Helical" evidence="5">
    <location>
        <begin position="95"/>
        <end position="117"/>
    </location>
</feature>
<reference evidence="6" key="1">
    <citation type="submission" date="2016-01" db="EMBL/GenBank/DDBJ databases">
        <authorList>
            <person name="Peeters C."/>
        </authorList>
    </citation>
    <scope>NUCLEOTIDE SEQUENCE [LARGE SCALE GENOMIC DNA]</scope>
    <source>
        <strain evidence="6">LMG 29317</strain>
    </source>
</reference>
<feature type="transmembrane region" description="Helical" evidence="5">
    <location>
        <begin position="192"/>
        <end position="211"/>
    </location>
</feature>
<evidence type="ECO:0000256" key="2">
    <source>
        <dbReference type="ARBA" id="ARBA00022692"/>
    </source>
</evidence>
<keyword evidence="7" id="KW-1185">Reference proteome</keyword>
<feature type="transmembrane region" description="Helical" evidence="5">
    <location>
        <begin position="6"/>
        <end position="26"/>
    </location>
</feature>
<accession>A0A158L2D2</accession>
<dbReference type="PANTHER" id="PTHR10361">
    <property type="entry name" value="SODIUM-BILE ACID COTRANSPORTER"/>
    <property type="match status" value="1"/>
</dbReference>
<dbReference type="Pfam" id="PF01758">
    <property type="entry name" value="SBF"/>
    <property type="match status" value="1"/>
</dbReference>
<evidence type="ECO:0000256" key="4">
    <source>
        <dbReference type="ARBA" id="ARBA00023136"/>
    </source>
</evidence>
<protein>
    <submittedName>
        <fullName evidence="6">Sodium Bile acid symporter family protein</fullName>
    </submittedName>
</protein>